<dbReference type="SMART" id="SM00065">
    <property type="entry name" value="GAF"/>
    <property type="match status" value="1"/>
</dbReference>
<keyword evidence="10" id="KW-0067">ATP-binding</keyword>
<evidence type="ECO:0000313" key="20">
    <source>
        <dbReference type="Proteomes" id="UP001442494"/>
    </source>
</evidence>
<feature type="modified residue" description="Phosphohistidine" evidence="14">
    <location>
        <position position="819"/>
    </location>
</feature>
<dbReference type="InterPro" id="IPR003594">
    <property type="entry name" value="HATPase_dom"/>
</dbReference>
<dbReference type="SMART" id="SM00448">
    <property type="entry name" value="REC"/>
    <property type="match status" value="2"/>
</dbReference>
<dbReference type="Gene3D" id="3.30.565.10">
    <property type="entry name" value="Histidine kinase-like ATPase, C-terminal domain"/>
    <property type="match status" value="1"/>
</dbReference>
<sequence>MIPTNELERLAAVRRYNILDTPPDGAFDRITALAARSFNVPISIVSIVDHDRIWFKSHHGLDVQQIGREPGLCASAILQNEVYSVLDAKVDPRTLANPLVAGEFGLQFYAAAPLLTRDGFRLGTLCVIDYQPREVTEAQMQTLRELAAIVIDELDLRLAAQRTVQAEVALRMAAMQASRAKSEFLAMMSHEIRTPMNGVIGMAELLLLTDLTPQQKNFAETIRTSGDVLLAIINDILDFSKIESKKLELEEQPFSLISCLEGVLDLLAPKAAEKGLELAYLIEPGTPNTIVGDVTRVRQILLNLVSNAVKFTAQGEVTVLVSAKKLIDNRESVIGNDGEPQLSITDGRSKVSHYEVQFVVKDTGVGIPLDRQNRLFQPFSQVDSSTTRQYGGTGLGLAISKQLSEMMSGRMWFESELGRGSSFYFTMLTQCSAESVEDDDLKSPLIGKRLLIVNNNATNRKNLILKAQSWGMASQTVASGAEALRYLRSGSGLDVAILDMQMPEMEHLRLAREIRSLPGGKTLPLVILTPLGRQEKEQQVEELNATLLYKPIKESQLYDVLVGILAPKQLKLRESDETPQRSLSTSTLSQADFLVEQKLPLRILLAEDNQINQQVALHLLKKVGYEADIANNGLEVLEALRRKSYDVVLMDVQMPEMDGFETTRHICQDWQLFGSQENARLQRPRIIAMTANAMESDRLACLEAGMDDYISKPIRFEELISTLSKCQPLNRSEAKKLMAEQEELVKTPIKESSSSLPLNFRNAINTEVLQSFLEQMGGINSDLVEDLVECYLEDSPKLLQKMKKSINNGDAIALEGAAHTWKANSATFGAIQLAELCRQMEAMSHGKKFSAASALISAMELEYDKVKAALQIECQPSQV</sequence>
<dbReference type="PANTHER" id="PTHR45339:SF1">
    <property type="entry name" value="HYBRID SIGNAL TRANSDUCTION HISTIDINE KINASE J"/>
    <property type="match status" value="1"/>
</dbReference>
<dbReference type="InterPro" id="IPR008207">
    <property type="entry name" value="Sig_transdc_His_kin_Hpt_dom"/>
</dbReference>
<dbReference type="InterPro" id="IPR029016">
    <property type="entry name" value="GAF-like_dom_sf"/>
</dbReference>
<evidence type="ECO:0000256" key="12">
    <source>
        <dbReference type="ARBA" id="ARBA00023012"/>
    </source>
</evidence>
<dbReference type="InterPro" id="IPR001789">
    <property type="entry name" value="Sig_transdc_resp-reg_receiver"/>
</dbReference>
<dbReference type="EC" id="2.7.13.3" evidence="3"/>
<dbReference type="Pfam" id="PF01590">
    <property type="entry name" value="GAF"/>
    <property type="match status" value="1"/>
</dbReference>
<feature type="domain" description="Response regulatory" evidence="17">
    <location>
        <begin position="449"/>
        <end position="565"/>
    </location>
</feature>
<dbReference type="SUPFAM" id="SSF55874">
    <property type="entry name" value="ATPase domain of HSP90 chaperone/DNA topoisomerase II/histidine kinase"/>
    <property type="match status" value="1"/>
</dbReference>
<dbReference type="Gene3D" id="1.10.287.130">
    <property type="match status" value="1"/>
</dbReference>
<dbReference type="InterPro" id="IPR005467">
    <property type="entry name" value="His_kinase_dom"/>
</dbReference>
<dbReference type="SUPFAM" id="SSF47384">
    <property type="entry name" value="Homodimeric domain of signal transducing histidine kinase"/>
    <property type="match status" value="1"/>
</dbReference>
<dbReference type="Pfam" id="PF00072">
    <property type="entry name" value="Response_reg"/>
    <property type="match status" value="2"/>
</dbReference>
<feature type="modified residue" description="4-aspartylphosphate" evidence="15">
    <location>
        <position position="499"/>
    </location>
</feature>
<evidence type="ECO:0000256" key="14">
    <source>
        <dbReference type="PROSITE-ProRule" id="PRU00110"/>
    </source>
</evidence>
<evidence type="ECO:0000256" key="3">
    <source>
        <dbReference type="ARBA" id="ARBA00012438"/>
    </source>
</evidence>
<dbReference type="InterPro" id="IPR003018">
    <property type="entry name" value="GAF"/>
</dbReference>
<dbReference type="SUPFAM" id="SSF55781">
    <property type="entry name" value="GAF domain-like"/>
    <property type="match status" value="1"/>
</dbReference>
<evidence type="ECO:0000256" key="8">
    <source>
        <dbReference type="ARBA" id="ARBA00022741"/>
    </source>
</evidence>
<dbReference type="InterPro" id="IPR004358">
    <property type="entry name" value="Sig_transdc_His_kin-like_C"/>
</dbReference>
<evidence type="ECO:0000256" key="6">
    <source>
        <dbReference type="ARBA" id="ARBA00022679"/>
    </source>
</evidence>
<evidence type="ECO:0000256" key="2">
    <source>
        <dbReference type="ARBA" id="ARBA00004651"/>
    </source>
</evidence>
<comment type="catalytic activity">
    <reaction evidence="1">
        <text>ATP + protein L-histidine = ADP + protein N-phospho-L-histidine.</text>
        <dbReference type="EC" id="2.7.13.3"/>
    </reaction>
</comment>
<evidence type="ECO:0000256" key="11">
    <source>
        <dbReference type="ARBA" id="ARBA00022989"/>
    </source>
</evidence>
<dbReference type="CDD" id="cd17546">
    <property type="entry name" value="REC_hyHK_CKI1_RcsC-like"/>
    <property type="match status" value="2"/>
</dbReference>
<evidence type="ECO:0000259" key="18">
    <source>
        <dbReference type="PROSITE" id="PS50894"/>
    </source>
</evidence>
<dbReference type="InterPro" id="IPR036890">
    <property type="entry name" value="HATPase_C_sf"/>
</dbReference>
<feature type="modified residue" description="4-aspartylphosphate" evidence="15">
    <location>
        <position position="651"/>
    </location>
</feature>
<dbReference type="Proteomes" id="UP001442494">
    <property type="component" value="Unassembled WGS sequence"/>
</dbReference>
<proteinExistence type="predicted"/>
<evidence type="ECO:0000256" key="4">
    <source>
        <dbReference type="ARBA" id="ARBA00022475"/>
    </source>
</evidence>
<dbReference type="CDD" id="cd00088">
    <property type="entry name" value="HPT"/>
    <property type="match status" value="1"/>
</dbReference>
<keyword evidence="4" id="KW-1003">Cell membrane</keyword>
<dbReference type="Pfam" id="PF00512">
    <property type="entry name" value="HisKA"/>
    <property type="match status" value="1"/>
</dbReference>
<organism evidence="19 20">
    <name type="scientific">Funiculus sociatus GB2-A5</name>
    <dbReference type="NCBI Taxonomy" id="2933946"/>
    <lineage>
        <taxon>Bacteria</taxon>
        <taxon>Bacillati</taxon>
        <taxon>Cyanobacteriota</taxon>
        <taxon>Cyanophyceae</taxon>
        <taxon>Coleofasciculales</taxon>
        <taxon>Coleofasciculaceae</taxon>
        <taxon>Funiculus</taxon>
    </lineage>
</organism>
<evidence type="ECO:0000256" key="15">
    <source>
        <dbReference type="PROSITE-ProRule" id="PRU00169"/>
    </source>
</evidence>
<dbReference type="SUPFAM" id="SSF52172">
    <property type="entry name" value="CheY-like"/>
    <property type="match status" value="2"/>
</dbReference>
<keyword evidence="6" id="KW-0808">Transferase</keyword>
<keyword evidence="13" id="KW-0472">Membrane</keyword>
<evidence type="ECO:0000256" key="5">
    <source>
        <dbReference type="ARBA" id="ARBA00022553"/>
    </source>
</evidence>
<dbReference type="InterPro" id="IPR003661">
    <property type="entry name" value="HisK_dim/P_dom"/>
</dbReference>
<feature type="domain" description="HPt" evidence="18">
    <location>
        <begin position="780"/>
        <end position="873"/>
    </location>
</feature>
<dbReference type="RefSeq" id="WP_190421984.1">
    <property type="nucleotide sequence ID" value="NZ_JAMPKK010000004.1"/>
</dbReference>
<dbReference type="PRINTS" id="PR00344">
    <property type="entry name" value="BCTRLSENSOR"/>
</dbReference>
<keyword evidence="11" id="KW-1133">Transmembrane helix</keyword>
<dbReference type="Pfam" id="PF01627">
    <property type="entry name" value="Hpt"/>
    <property type="match status" value="1"/>
</dbReference>
<keyword evidence="9" id="KW-0418">Kinase</keyword>
<evidence type="ECO:0000259" key="16">
    <source>
        <dbReference type="PROSITE" id="PS50109"/>
    </source>
</evidence>
<feature type="domain" description="Response regulatory" evidence="17">
    <location>
        <begin position="602"/>
        <end position="727"/>
    </location>
</feature>
<protein>
    <recommendedName>
        <fullName evidence="3">histidine kinase</fullName>
        <ecNumber evidence="3">2.7.13.3</ecNumber>
    </recommendedName>
</protein>
<evidence type="ECO:0000313" key="19">
    <source>
        <dbReference type="EMBL" id="MEP0863455.1"/>
    </source>
</evidence>
<accession>A0ABV0JJ63</accession>
<dbReference type="PROSITE" id="PS50110">
    <property type="entry name" value="RESPONSE_REGULATORY"/>
    <property type="match status" value="2"/>
</dbReference>
<evidence type="ECO:0000256" key="9">
    <source>
        <dbReference type="ARBA" id="ARBA00022777"/>
    </source>
</evidence>
<feature type="domain" description="Histidine kinase" evidence="16">
    <location>
        <begin position="187"/>
        <end position="431"/>
    </location>
</feature>
<dbReference type="Gene3D" id="3.30.450.40">
    <property type="match status" value="1"/>
</dbReference>
<comment type="caution">
    <text evidence="19">The sequence shown here is derived from an EMBL/GenBank/DDBJ whole genome shotgun (WGS) entry which is preliminary data.</text>
</comment>
<dbReference type="Pfam" id="PF02518">
    <property type="entry name" value="HATPase_c"/>
    <property type="match status" value="1"/>
</dbReference>
<dbReference type="CDD" id="cd16922">
    <property type="entry name" value="HATPase_EvgS-ArcB-TorS-like"/>
    <property type="match status" value="1"/>
</dbReference>
<dbReference type="Gene3D" id="3.40.50.2300">
    <property type="match status" value="2"/>
</dbReference>
<dbReference type="InterPro" id="IPR011006">
    <property type="entry name" value="CheY-like_superfamily"/>
</dbReference>
<evidence type="ECO:0000259" key="17">
    <source>
        <dbReference type="PROSITE" id="PS50110"/>
    </source>
</evidence>
<dbReference type="SMART" id="SM00388">
    <property type="entry name" value="HisKA"/>
    <property type="match status" value="1"/>
</dbReference>
<dbReference type="InterPro" id="IPR036641">
    <property type="entry name" value="HPT_dom_sf"/>
</dbReference>
<dbReference type="PANTHER" id="PTHR45339">
    <property type="entry name" value="HYBRID SIGNAL TRANSDUCTION HISTIDINE KINASE J"/>
    <property type="match status" value="1"/>
</dbReference>
<dbReference type="PROSITE" id="PS50109">
    <property type="entry name" value="HIS_KIN"/>
    <property type="match status" value="1"/>
</dbReference>
<evidence type="ECO:0000256" key="10">
    <source>
        <dbReference type="ARBA" id="ARBA00022840"/>
    </source>
</evidence>
<dbReference type="CDD" id="cd00082">
    <property type="entry name" value="HisKA"/>
    <property type="match status" value="1"/>
</dbReference>
<dbReference type="SUPFAM" id="SSF47226">
    <property type="entry name" value="Histidine-containing phosphotransfer domain, HPT domain"/>
    <property type="match status" value="1"/>
</dbReference>
<evidence type="ECO:0000256" key="1">
    <source>
        <dbReference type="ARBA" id="ARBA00000085"/>
    </source>
</evidence>
<keyword evidence="12" id="KW-0902">Two-component regulatory system</keyword>
<reference evidence="19 20" key="1">
    <citation type="submission" date="2022-04" db="EMBL/GenBank/DDBJ databases">
        <title>Positive selection, recombination, and allopatry shape intraspecific diversity of widespread and dominant cyanobacteria.</title>
        <authorList>
            <person name="Wei J."/>
            <person name="Shu W."/>
            <person name="Hu C."/>
        </authorList>
    </citation>
    <scope>NUCLEOTIDE SEQUENCE [LARGE SCALE GENOMIC DNA]</scope>
    <source>
        <strain evidence="19 20">GB2-A5</strain>
    </source>
</reference>
<dbReference type="EMBL" id="JAMPKK010000004">
    <property type="protein sequence ID" value="MEP0863455.1"/>
    <property type="molecule type" value="Genomic_DNA"/>
</dbReference>
<dbReference type="Gene3D" id="1.20.120.160">
    <property type="entry name" value="HPT domain"/>
    <property type="match status" value="1"/>
</dbReference>
<gene>
    <name evidence="19" type="ORF">NDI37_03110</name>
</gene>
<name>A0ABV0JJ63_9CYAN</name>
<keyword evidence="20" id="KW-1185">Reference proteome</keyword>
<evidence type="ECO:0000256" key="7">
    <source>
        <dbReference type="ARBA" id="ARBA00022692"/>
    </source>
</evidence>
<keyword evidence="8" id="KW-0547">Nucleotide-binding</keyword>
<evidence type="ECO:0000256" key="13">
    <source>
        <dbReference type="ARBA" id="ARBA00023136"/>
    </source>
</evidence>
<dbReference type="SMART" id="SM00387">
    <property type="entry name" value="HATPase_c"/>
    <property type="match status" value="1"/>
</dbReference>
<dbReference type="InterPro" id="IPR036097">
    <property type="entry name" value="HisK_dim/P_sf"/>
</dbReference>
<dbReference type="PROSITE" id="PS50894">
    <property type="entry name" value="HPT"/>
    <property type="match status" value="1"/>
</dbReference>
<keyword evidence="5 15" id="KW-0597">Phosphoprotein</keyword>
<keyword evidence="7" id="KW-0812">Transmembrane</keyword>
<comment type="subcellular location">
    <subcellularLocation>
        <location evidence="2">Cell membrane</location>
        <topology evidence="2">Multi-pass membrane protein</topology>
    </subcellularLocation>
</comment>